<gene>
    <name evidence="6" type="ORF">ACFQ34_19850</name>
</gene>
<dbReference type="PROSITE" id="PS51077">
    <property type="entry name" value="HTH_ICLR"/>
    <property type="match status" value="1"/>
</dbReference>
<evidence type="ECO:0000256" key="2">
    <source>
        <dbReference type="ARBA" id="ARBA00023125"/>
    </source>
</evidence>
<dbReference type="PANTHER" id="PTHR30136">
    <property type="entry name" value="HELIX-TURN-HELIX TRANSCRIPTIONAL REGULATOR, ICLR FAMILY"/>
    <property type="match status" value="1"/>
</dbReference>
<evidence type="ECO:0000259" key="5">
    <source>
        <dbReference type="PROSITE" id="PS51078"/>
    </source>
</evidence>
<feature type="domain" description="HTH iclR-type" evidence="4">
    <location>
        <begin position="13"/>
        <end position="75"/>
    </location>
</feature>
<keyword evidence="1" id="KW-0805">Transcription regulation</keyword>
<dbReference type="SUPFAM" id="SSF55781">
    <property type="entry name" value="GAF domain-like"/>
    <property type="match status" value="1"/>
</dbReference>
<name>A0ABW3VN55_9PSEU</name>
<accession>A0ABW3VN55</accession>
<organism evidence="6 7">
    <name type="scientific">Pseudonocardia benzenivorans</name>
    <dbReference type="NCBI Taxonomy" id="228005"/>
    <lineage>
        <taxon>Bacteria</taxon>
        <taxon>Bacillati</taxon>
        <taxon>Actinomycetota</taxon>
        <taxon>Actinomycetes</taxon>
        <taxon>Pseudonocardiales</taxon>
        <taxon>Pseudonocardiaceae</taxon>
        <taxon>Pseudonocardia</taxon>
    </lineage>
</organism>
<evidence type="ECO:0000313" key="7">
    <source>
        <dbReference type="Proteomes" id="UP001597182"/>
    </source>
</evidence>
<dbReference type="Proteomes" id="UP001597182">
    <property type="component" value="Unassembled WGS sequence"/>
</dbReference>
<dbReference type="InterPro" id="IPR014757">
    <property type="entry name" value="Tscrpt_reg_IclR_C"/>
</dbReference>
<dbReference type="RefSeq" id="WP_013674645.1">
    <property type="nucleotide sequence ID" value="NZ_BAABKS010000005.1"/>
</dbReference>
<dbReference type="InterPro" id="IPR050707">
    <property type="entry name" value="HTH_MetabolicPath_Reg"/>
</dbReference>
<dbReference type="SUPFAM" id="SSF46785">
    <property type="entry name" value="Winged helix' DNA-binding domain"/>
    <property type="match status" value="1"/>
</dbReference>
<proteinExistence type="predicted"/>
<dbReference type="InterPro" id="IPR036388">
    <property type="entry name" value="WH-like_DNA-bd_sf"/>
</dbReference>
<dbReference type="PANTHER" id="PTHR30136:SF24">
    <property type="entry name" value="HTH-TYPE TRANSCRIPTIONAL REPRESSOR ALLR"/>
    <property type="match status" value="1"/>
</dbReference>
<evidence type="ECO:0000256" key="1">
    <source>
        <dbReference type="ARBA" id="ARBA00023015"/>
    </source>
</evidence>
<dbReference type="EMBL" id="JBHTMB010000164">
    <property type="protein sequence ID" value="MFD1235549.1"/>
    <property type="molecule type" value="Genomic_DNA"/>
</dbReference>
<keyword evidence="2" id="KW-0238">DNA-binding</keyword>
<keyword evidence="3" id="KW-0804">Transcription</keyword>
<evidence type="ECO:0000256" key="3">
    <source>
        <dbReference type="ARBA" id="ARBA00023163"/>
    </source>
</evidence>
<keyword evidence="7" id="KW-1185">Reference proteome</keyword>
<dbReference type="InterPro" id="IPR036390">
    <property type="entry name" value="WH_DNA-bd_sf"/>
</dbReference>
<dbReference type="SMART" id="SM00346">
    <property type="entry name" value="HTH_ICLR"/>
    <property type="match status" value="1"/>
</dbReference>
<protein>
    <submittedName>
        <fullName evidence="6">IclR family transcriptional regulator</fullName>
    </submittedName>
</protein>
<evidence type="ECO:0000259" key="4">
    <source>
        <dbReference type="PROSITE" id="PS51077"/>
    </source>
</evidence>
<evidence type="ECO:0000313" key="6">
    <source>
        <dbReference type="EMBL" id="MFD1235549.1"/>
    </source>
</evidence>
<sequence length="265" mass="28531">MEGNRQERPSWELTSVRNAARLLKEFSRTDRELGVSELARRLGLATSTVHRLLATLAAERLLDRGATPGSYRLGLAMFDLGAAVAPTPDLQEAALPVMAVLRQTTGETVQLAVLDGLESVYVDRLESPHTVRIFSRVGTRLPAPTTATGKTLLAALAPRDLDDRLREWRPERATPYSIVDVDTLRARLREIADRGWAENREESRVGVVSVAAPVRGADGGVIAALSVAAPTTRATPSAQRRVREAVVDAAGVLSRRLGHGSGPAP</sequence>
<dbReference type="PROSITE" id="PS51078">
    <property type="entry name" value="ICLR_ED"/>
    <property type="match status" value="1"/>
</dbReference>
<dbReference type="Gene3D" id="1.10.10.10">
    <property type="entry name" value="Winged helix-like DNA-binding domain superfamily/Winged helix DNA-binding domain"/>
    <property type="match status" value="1"/>
</dbReference>
<dbReference type="InterPro" id="IPR005471">
    <property type="entry name" value="Tscrpt_reg_IclR_N"/>
</dbReference>
<dbReference type="Pfam" id="PF09339">
    <property type="entry name" value="HTH_IclR"/>
    <property type="match status" value="1"/>
</dbReference>
<dbReference type="Pfam" id="PF01614">
    <property type="entry name" value="IclR_C"/>
    <property type="match status" value="1"/>
</dbReference>
<dbReference type="InterPro" id="IPR029016">
    <property type="entry name" value="GAF-like_dom_sf"/>
</dbReference>
<feature type="domain" description="IclR-ED" evidence="5">
    <location>
        <begin position="76"/>
        <end position="259"/>
    </location>
</feature>
<comment type="caution">
    <text evidence="6">The sequence shown here is derived from an EMBL/GenBank/DDBJ whole genome shotgun (WGS) entry which is preliminary data.</text>
</comment>
<reference evidence="7" key="1">
    <citation type="journal article" date="2019" name="Int. J. Syst. Evol. Microbiol.">
        <title>The Global Catalogue of Microorganisms (GCM) 10K type strain sequencing project: providing services to taxonomists for standard genome sequencing and annotation.</title>
        <authorList>
            <consortium name="The Broad Institute Genomics Platform"/>
            <consortium name="The Broad Institute Genome Sequencing Center for Infectious Disease"/>
            <person name="Wu L."/>
            <person name="Ma J."/>
        </authorList>
    </citation>
    <scope>NUCLEOTIDE SEQUENCE [LARGE SCALE GENOMIC DNA]</scope>
    <source>
        <strain evidence="7">CCUG 49018</strain>
    </source>
</reference>
<dbReference type="Gene3D" id="3.30.450.40">
    <property type="match status" value="1"/>
</dbReference>